<keyword evidence="1 5" id="KW-0699">rRNA-binding</keyword>
<dbReference type="SUPFAM" id="SSF50715">
    <property type="entry name" value="Ribosomal protein L25-like"/>
    <property type="match status" value="1"/>
</dbReference>
<dbReference type="GO" id="GO:0006412">
    <property type="term" value="P:translation"/>
    <property type="evidence" value="ECO:0007669"/>
    <property type="project" value="UniProtKB-UniRule"/>
</dbReference>
<dbReference type="GO" id="GO:0022625">
    <property type="term" value="C:cytosolic large ribosomal subunit"/>
    <property type="evidence" value="ECO:0007669"/>
    <property type="project" value="TreeGrafter"/>
</dbReference>
<dbReference type="PANTHER" id="PTHR33284:SF1">
    <property type="entry name" value="RIBOSOMAL PROTEIN L25_GLN-TRNA SYNTHETASE, ANTI-CODON-BINDING DOMAIN-CONTAINING PROTEIN"/>
    <property type="match status" value="1"/>
</dbReference>
<dbReference type="InterPro" id="IPR020056">
    <property type="entry name" value="Rbsml_bL25/Gln-tRNA_synth_N"/>
</dbReference>
<evidence type="ECO:0000259" key="7">
    <source>
        <dbReference type="Pfam" id="PF01386"/>
    </source>
</evidence>
<keyword evidence="2 5" id="KW-0694">RNA-binding</keyword>
<organism evidence="9 10">
    <name type="scientific">Abyssobacteria bacterium (strain SURF_5)</name>
    <dbReference type="NCBI Taxonomy" id="2093360"/>
    <lineage>
        <taxon>Bacteria</taxon>
        <taxon>Pseudomonadati</taxon>
        <taxon>Candidatus Hydrogenedentota</taxon>
        <taxon>Candidatus Abyssobacteria</taxon>
    </lineage>
</organism>
<evidence type="ECO:0000256" key="4">
    <source>
        <dbReference type="ARBA" id="ARBA00023274"/>
    </source>
</evidence>
<dbReference type="Proteomes" id="UP000265882">
    <property type="component" value="Unassembled WGS sequence"/>
</dbReference>
<evidence type="ECO:0000259" key="8">
    <source>
        <dbReference type="Pfam" id="PF14693"/>
    </source>
</evidence>
<evidence type="ECO:0000256" key="3">
    <source>
        <dbReference type="ARBA" id="ARBA00022980"/>
    </source>
</evidence>
<evidence type="ECO:0000313" key="10">
    <source>
        <dbReference type="Proteomes" id="UP000265882"/>
    </source>
</evidence>
<name>A0A3A4P548_ABYX5</name>
<dbReference type="HAMAP" id="MF_01334">
    <property type="entry name" value="Ribosomal_bL25_CTC"/>
    <property type="match status" value="1"/>
</dbReference>
<dbReference type="Gene3D" id="2.40.240.10">
    <property type="entry name" value="Ribosomal Protein L25, Chain P"/>
    <property type="match status" value="1"/>
</dbReference>
<comment type="function">
    <text evidence="5">This is one of the proteins that binds to the 5S RNA in the ribosome where it forms part of the central protuberance.</text>
</comment>
<sequence>MEMVELKASVRSQTGKKGAREYRKRGLVPGILYGRNEQPAPVAVDPKELNRALHTHAGANAIIRLSVEDKADEPITVVVKELQVDTIKGTMTHVDFCHISLDEVIQTSVPFEIVGEAPGVKQGGILERTLWELEIESLPLNIPDSIKIDVSSLDLGDALMVSDLSIPEGITVLTDSDIAVVSIVAPRGEPAAEVAAAPAEAEEPEVISGKPAKEAEKAEETEEKKTEKRK</sequence>
<dbReference type="PANTHER" id="PTHR33284">
    <property type="entry name" value="RIBOSOMAL PROTEIN L25/GLN-TRNA SYNTHETASE, ANTI-CODON-BINDING DOMAIN-CONTAINING PROTEIN"/>
    <property type="match status" value="1"/>
</dbReference>
<dbReference type="InterPro" id="IPR029751">
    <property type="entry name" value="Ribosomal_L25_dom"/>
</dbReference>
<dbReference type="Pfam" id="PF14693">
    <property type="entry name" value="Ribosomal_TL5_C"/>
    <property type="match status" value="1"/>
</dbReference>
<dbReference type="InterPro" id="IPR020057">
    <property type="entry name" value="Ribosomal_bL25_b-dom"/>
</dbReference>
<evidence type="ECO:0000256" key="6">
    <source>
        <dbReference type="SAM" id="MobiDB-lite"/>
    </source>
</evidence>
<comment type="caution">
    <text evidence="9">The sequence shown here is derived from an EMBL/GenBank/DDBJ whole genome shotgun (WGS) entry which is preliminary data.</text>
</comment>
<dbReference type="CDD" id="cd00495">
    <property type="entry name" value="Ribosomal_L25_TL5_CTC"/>
    <property type="match status" value="1"/>
</dbReference>
<keyword evidence="3 5" id="KW-0689">Ribosomal protein</keyword>
<feature type="region of interest" description="Disordered" evidence="6">
    <location>
        <begin position="191"/>
        <end position="230"/>
    </location>
</feature>
<dbReference type="Gene3D" id="2.170.120.20">
    <property type="entry name" value="Ribosomal protein L25, beta domain"/>
    <property type="match status" value="1"/>
</dbReference>
<evidence type="ECO:0000256" key="2">
    <source>
        <dbReference type="ARBA" id="ARBA00022884"/>
    </source>
</evidence>
<dbReference type="InterPro" id="IPR020930">
    <property type="entry name" value="Ribosomal_uL5_bac-type"/>
</dbReference>
<comment type="subunit">
    <text evidence="5">Part of the 50S ribosomal subunit; part of the 5S rRNA/L5/L18/L25 subcomplex. Contacts the 5S rRNA. Binds to the 5S rRNA independently of L5 and L18.</text>
</comment>
<evidence type="ECO:0000313" key="9">
    <source>
        <dbReference type="EMBL" id="RJP25945.1"/>
    </source>
</evidence>
<dbReference type="InterPro" id="IPR011035">
    <property type="entry name" value="Ribosomal_bL25/Gln-tRNA_synth"/>
</dbReference>
<dbReference type="EMBL" id="QZKU01000016">
    <property type="protein sequence ID" value="RJP25945.1"/>
    <property type="molecule type" value="Genomic_DNA"/>
</dbReference>
<dbReference type="Pfam" id="PF01386">
    <property type="entry name" value="Ribosomal_L25p"/>
    <property type="match status" value="1"/>
</dbReference>
<dbReference type="InterPro" id="IPR037121">
    <property type="entry name" value="Ribosomal_bL25_C"/>
</dbReference>
<feature type="domain" description="Large ribosomal subunit protein bL25 beta" evidence="8">
    <location>
        <begin position="105"/>
        <end position="187"/>
    </location>
</feature>
<dbReference type="GO" id="GO:0008097">
    <property type="term" value="F:5S rRNA binding"/>
    <property type="evidence" value="ECO:0007669"/>
    <property type="project" value="InterPro"/>
</dbReference>
<feature type="compositionally biased region" description="Basic and acidic residues" evidence="6">
    <location>
        <begin position="211"/>
        <end position="230"/>
    </location>
</feature>
<proteinExistence type="inferred from homology"/>
<comment type="similarity">
    <text evidence="5">Belongs to the bacterial ribosomal protein bL25 family. CTC subfamily.</text>
</comment>
<evidence type="ECO:0000256" key="1">
    <source>
        <dbReference type="ARBA" id="ARBA00022730"/>
    </source>
</evidence>
<dbReference type="GO" id="GO:0003735">
    <property type="term" value="F:structural constituent of ribosome"/>
    <property type="evidence" value="ECO:0007669"/>
    <property type="project" value="InterPro"/>
</dbReference>
<keyword evidence="4 5" id="KW-0687">Ribonucleoprotein</keyword>
<dbReference type="InterPro" id="IPR001021">
    <property type="entry name" value="Ribosomal_bL25_long"/>
</dbReference>
<accession>A0A3A4P548</accession>
<evidence type="ECO:0000256" key="5">
    <source>
        <dbReference type="HAMAP-Rule" id="MF_01334"/>
    </source>
</evidence>
<dbReference type="NCBIfam" id="TIGR00731">
    <property type="entry name" value="bL25_bact_ctc"/>
    <property type="match status" value="1"/>
</dbReference>
<gene>
    <name evidence="5" type="primary">rplY</name>
    <name evidence="5" type="synonym">ctc</name>
    <name evidence="9" type="ORF">C4520_01545</name>
</gene>
<reference evidence="9 10" key="1">
    <citation type="journal article" date="2017" name="ISME J.">
        <title>Energy and carbon metabolisms in a deep terrestrial subsurface fluid microbial community.</title>
        <authorList>
            <person name="Momper L."/>
            <person name="Jungbluth S.P."/>
            <person name="Lee M.D."/>
            <person name="Amend J.P."/>
        </authorList>
    </citation>
    <scope>NUCLEOTIDE SEQUENCE [LARGE SCALE GENOMIC DNA]</scope>
    <source>
        <strain evidence="9">SURF_5</strain>
    </source>
</reference>
<dbReference type="AlphaFoldDB" id="A0A3A4P548"/>
<feature type="domain" description="Large ribosomal subunit protein bL25 L25" evidence="7">
    <location>
        <begin position="6"/>
        <end position="96"/>
    </location>
</feature>
<feature type="region of interest" description="Disordered" evidence="6">
    <location>
        <begin position="1"/>
        <end position="20"/>
    </location>
</feature>
<protein>
    <recommendedName>
        <fullName evidence="5">Large ribosomal subunit protein bL25</fullName>
    </recommendedName>
    <alternativeName>
        <fullName evidence="5">General stress protein CTC</fullName>
    </alternativeName>
</protein>